<proteinExistence type="predicted"/>
<dbReference type="Pfam" id="PF07311">
    <property type="entry name" value="Dodecin"/>
    <property type="match status" value="1"/>
</dbReference>
<dbReference type="OrthoDB" id="187186at2157"/>
<dbReference type="RefSeq" id="WP_188878337.1">
    <property type="nucleotide sequence ID" value="NZ_BMPF01000001.1"/>
</dbReference>
<dbReference type="InterPro" id="IPR009923">
    <property type="entry name" value="Dodecin"/>
</dbReference>
<dbReference type="InterPro" id="IPR025543">
    <property type="entry name" value="Dodecin-like"/>
</dbReference>
<dbReference type="InterPro" id="IPR036694">
    <property type="entry name" value="Dodecin-like_sf"/>
</dbReference>
<name>A0A830EZD3_9EURY</name>
<protein>
    <submittedName>
        <fullName evidence="1">Dodecin</fullName>
    </submittedName>
</protein>
<sequence>MVYKKIDLVGTSTESFEDAVDDALDRADETLDNVSWAEVVEQRVGIEGRDERQYQVEVEVAFGLGDSED</sequence>
<accession>A0A830EZD3</accession>
<keyword evidence="2" id="KW-1185">Reference proteome</keyword>
<organism evidence="1 2">
    <name type="scientific">Halarchaeum grantii</name>
    <dbReference type="NCBI Taxonomy" id="1193105"/>
    <lineage>
        <taxon>Archaea</taxon>
        <taxon>Methanobacteriati</taxon>
        <taxon>Methanobacteriota</taxon>
        <taxon>Stenosarchaea group</taxon>
        <taxon>Halobacteria</taxon>
        <taxon>Halobacteriales</taxon>
        <taxon>Halobacteriaceae</taxon>
    </lineage>
</organism>
<dbReference type="EMBL" id="BMPF01000001">
    <property type="protein sequence ID" value="GGL24634.1"/>
    <property type="molecule type" value="Genomic_DNA"/>
</dbReference>
<evidence type="ECO:0000313" key="1">
    <source>
        <dbReference type="EMBL" id="GGL24634.1"/>
    </source>
</evidence>
<dbReference type="AlphaFoldDB" id="A0A830EZD3"/>
<dbReference type="PANTHER" id="PTHR39324">
    <property type="entry name" value="CALCIUM DODECIN"/>
    <property type="match status" value="1"/>
</dbReference>
<dbReference type="SUPFAM" id="SSF89807">
    <property type="entry name" value="Dodecin-like"/>
    <property type="match status" value="1"/>
</dbReference>
<comment type="caution">
    <text evidence="1">The sequence shown here is derived from an EMBL/GenBank/DDBJ whole genome shotgun (WGS) entry which is preliminary data.</text>
</comment>
<dbReference type="Proteomes" id="UP000628840">
    <property type="component" value="Unassembled WGS sequence"/>
</dbReference>
<gene>
    <name evidence="1" type="ORF">GCM10009037_05260</name>
</gene>
<dbReference type="PANTHER" id="PTHR39324:SF1">
    <property type="entry name" value="CALCIUM DODECIN"/>
    <property type="match status" value="1"/>
</dbReference>
<evidence type="ECO:0000313" key="2">
    <source>
        <dbReference type="Proteomes" id="UP000628840"/>
    </source>
</evidence>
<dbReference type="NCBIfam" id="NF041389">
    <property type="entry name" value="dodecin_Halo"/>
    <property type="match status" value="1"/>
</dbReference>
<reference evidence="1 2" key="1">
    <citation type="journal article" date="2019" name="Int. J. Syst. Evol. Microbiol.">
        <title>The Global Catalogue of Microorganisms (GCM) 10K type strain sequencing project: providing services to taxonomists for standard genome sequencing and annotation.</title>
        <authorList>
            <consortium name="The Broad Institute Genomics Platform"/>
            <consortium name="The Broad Institute Genome Sequencing Center for Infectious Disease"/>
            <person name="Wu L."/>
            <person name="Ma J."/>
        </authorList>
    </citation>
    <scope>NUCLEOTIDE SEQUENCE [LARGE SCALE GENOMIC DNA]</scope>
    <source>
        <strain evidence="1 2">JCM 19585</strain>
    </source>
</reference>
<dbReference type="Gene3D" id="3.30.1660.10">
    <property type="entry name" value="Flavin-binding protein dodecin"/>
    <property type="match status" value="1"/>
</dbReference>